<dbReference type="Proteomes" id="UP000037510">
    <property type="component" value="Unassembled WGS sequence"/>
</dbReference>
<reference evidence="1 2" key="1">
    <citation type="journal article" date="2015" name="Genome Biol. Evol.">
        <title>The genome of winter moth (Operophtera brumata) provides a genomic perspective on sexual dimorphism and phenology.</title>
        <authorList>
            <person name="Derks M.F."/>
            <person name="Smit S."/>
            <person name="Salis L."/>
            <person name="Schijlen E."/>
            <person name="Bossers A."/>
            <person name="Mateman C."/>
            <person name="Pijl A.S."/>
            <person name="de Ridder D."/>
            <person name="Groenen M.A."/>
            <person name="Visser M.E."/>
            <person name="Megens H.J."/>
        </authorList>
    </citation>
    <scope>NUCLEOTIDE SEQUENCE [LARGE SCALE GENOMIC DNA]</scope>
    <source>
        <strain evidence="1">WM2013NL</strain>
        <tissue evidence="1">Head and thorax</tissue>
    </source>
</reference>
<proteinExistence type="predicted"/>
<keyword evidence="2" id="KW-1185">Reference proteome</keyword>
<comment type="caution">
    <text evidence="1">The sequence shown here is derived from an EMBL/GenBank/DDBJ whole genome shotgun (WGS) entry which is preliminary data.</text>
</comment>
<protein>
    <submittedName>
        <fullName evidence="1">Ribosome biogenesis protein Urb2</fullName>
    </submittedName>
</protein>
<feature type="non-terminal residue" evidence="1">
    <location>
        <position position="1"/>
    </location>
</feature>
<feature type="non-terminal residue" evidence="1">
    <location>
        <position position="93"/>
    </location>
</feature>
<evidence type="ECO:0000313" key="2">
    <source>
        <dbReference type="Proteomes" id="UP000037510"/>
    </source>
</evidence>
<sequence length="93" mass="10631">EYQYRSPALQSFPFGNSPDILRTIASKTWDLSNNLSPMVSLPVTTDLRPETVKRLDPMLQTNIISTSDYDRDGPMISEEEYEEMMDKLKAADN</sequence>
<dbReference type="AlphaFoldDB" id="A0A0L7K2K6"/>
<organism evidence="1 2">
    <name type="scientific">Operophtera brumata</name>
    <name type="common">Winter moth</name>
    <name type="synonym">Phalaena brumata</name>
    <dbReference type="NCBI Taxonomy" id="104452"/>
    <lineage>
        <taxon>Eukaryota</taxon>
        <taxon>Metazoa</taxon>
        <taxon>Ecdysozoa</taxon>
        <taxon>Arthropoda</taxon>
        <taxon>Hexapoda</taxon>
        <taxon>Insecta</taxon>
        <taxon>Pterygota</taxon>
        <taxon>Neoptera</taxon>
        <taxon>Endopterygota</taxon>
        <taxon>Lepidoptera</taxon>
        <taxon>Glossata</taxon>
        <taxon>Ditrysia</taxon>
        <taxon>Geometroidea</taxon>
        <taxon>Geometridae</taxon>
        <taxon>Larentiinae</taxon>
        <taxon>Operophtera</taxon>
    </lineage>
</organism>
<accession>A0A0L7K2K6</accession>
<dbReference type="EMBL" id="JTDY01013909">
    <property type="protein sequence ID" value="KOB52070.1"/>
    <property type="molecule type" value="Genomic_DNA"/>
</dbReference>
<evidence type="ECO:0000313" key="1">
    <source>
        <dbReference type="EMBL" id="KOB52070.1"/>
    </source>
</evidence>
<gene>
    <name evidence="1" type="ORF">OBRU01_26566</name>
</gene>
<name>A0A0L7K2K6_OPEBR</name>